<accession>A0A380TDN8</accession>
<dbReference type="AlphaFoldDB" id="A0A380TDN8"/>
<dbReference type="InterPro" id="IPR029486">
    <property type="entry name" value="GH97_N"/>
</dbReference>
<dbReference type="InterPro" id="IPR052720">
    <property type="entry name" value="Glycosyl_hydrolase_97"/>
</dbReference>
<evidence type="ECO:0000259" key="1">
    <source>
        <dbReference type="Pfam" id="PF10566"/>
    </source>
</evidence>
<dbReference type="Pfam" id="PF14508">
    <property type="entry name" value="GH97_N"/>
    <property type="match status" value="1"/>
</dbReference>
<name>A0A380TDN8_9ZZZZ</name>
<proteinExistence type="predicted"/>
<dbReference type="Pfam" id="PF14509">
    <property type="entry name" value="GH97_C"/>
    <property type="match status" value="1"/>
</dbReference>
<evidence type="ECO:0000259" key="2">
    <source>
        <dbReference type="Pfam" id="PF14508"/>
    </source>
</evidence>
<feature type="domain" description="Glycosyl-hydrolase 97 C-terminal oligomerisation" evidence="3">
    <location>
        <begin position="547"/>
        <end position="645"/>
    </location>
</feature>
<dbReference type="GO" id="GO:0030246">
    <property type="term" value="F:carbohydrate binding"/>
    <property type="evidence" value="ECO:0007669"/>
    <property type="project" value="InterPro"/>
</dbReference>
<organism evidence="4">
    <name type="scientific">metagenome</name>
    <dbReference type="NCBI Taxonomy" id="256318"/>
    <lineage>
        <taxon>unclassified sequences</taxon>
        <taxon>metagenomes</taxon>
    </lineage>
</organism>
<feature type="domain" description="Glycosyl-hydrolase 97 catalytic" evidence="1">
    <location>
        <begin position="304"/>
        <end position="445"/>
    </location>
</feature>
<dbReference type="InterPro" id="IPR019563">
    <property type="entry name" value="GH97_catalytic"/>
</dbReference>
<evidence type="ECO:0000313" key="4">
    <source>
        <dbReference type="EMBL" id="SUS06585.1"/>
    </source>
</evidence>
<protein>
    <submittedName>
        <fullName evidence="4">Alpha-glucosidase</fullName>
    </submittedName>
</protein>
<dbReference type="InterPro" id="IPR013785">
    <property type="entry name" value="Aldolase_TIM"/>
</dbReference>
<evidence type="ECO:0000259" key="3">
    <source>
        <dbReference type="Pfam" id="PF14509"/>
    </source>
</evidence>
<reference evidence="4" key="1">
    <citation type="submission" date="2018-07" db="EMBL/GenBank/DDBJ databases">
        <authorList>
            <person name="Quirk P.G."/>
            <person name="Krulwich T.A."/>
        </authorList>
    </citation>
    <scope>NUCLEOTIDE SEQUENCE</scope>
</reference>
<dbReference type="EMBL" id="UIDG01000223">
    <property type="protein sequence ID" value="SUS06585.1"/>
    <property type="molecule type" value="Genomic_DNA"/>
</dbReference>
<dbReference type="InterPro" id="IPR017853">
    <property type="entry name" value="GH"/>
</dbReference>
<feature type="domain" description="Glycosyl-hydrolase 97 N-terminal" evidence="2">
    <location>
        <begin position="42"/>
        <end position="277"/>
    </location>
</feature>
<dbReference type="SUPFAM" id="SSF51445">
    <property type="entry name" value="(Trans)glycosidases"/>
    <property type="match status" value="1"/>
</dbReference>
<dbReference type="InterPro" id="IPR014718">
    <property type="entry name" value="GH-type_carb-bd"/>
</dbReference>
<dbReference type="Gene3D" id="2.70.98.10">
    <property type="match status" value="1"/>
</dbReference>
<dbReference type="PANTHER" id="PTHR35803">
    <property type="entry name" value="GLUCAN 1,4-ALPHA-GLUCOSIDASE SUSB-RELATED"/>
    <property type="match status" value="1"/>
</dbReference>
<gene>
    <name evidence="4" type="ORF">DF3PB_30038</name>
</gene>
<dbReference type="InterPro" id="IPR029483">
    <property type="entry name" value="GH97_C"/>
</dbReference>
<dbReference type="Pfam" id="PF10566">
    <property type="entry name" value="Glyco_hydro_97"/>
    <property type="match status" value="1"/>
</dbReference>
<sequence>MNPAPCRLSFMVQSPVVLSLCVLSLGWLASLRAADSGPLELYSPSKAAHLSVTIGEQGLACELDYGGKRIAELASPLPWAESTPKFLGQEQALWRDEWRPVWGGRHIQTAVAQAVTARFSLQSGAVGLLDIRLFDDGLGFRFRTENVRPGHPIPAGAFSVQVKPPSEALYYWPVREHNPIGPVSLEEAAKTTEQVSIPLVINDRASQSWMAFLESDLFSARLFSTMKIDLVRGEGRTIGTKSEFGASAEDFTTPWRVLLFGRSPAELLNNTVCLALAPRNQIADTSWIKPGLSTWEWRVKGYKTDGHVYGNDKESYLRFIRFARDNGIPYISIDDNWYDAVTPTGVVPRDPTGIAEVMRFAKESGVGVFVYYDRVHGTVPTDALFRQYAGMGAAGVKYGFMDDDPVFTREAIQLAAKHRLMINFHDGPVPMVGVERTFPNVITREYCHAQQDARRCFTPTEFLRIGIVNALTGPLDQANGAFGLNGINRGERQKGPLKPETYNSTVASEVARVLIVGTGLACLPDAPEEYLRKPDLFEFLKSMSKLSWDESSVLAADMGRRIVTARRSGDTWFVGAVMNEEGGTFDLPLDFLADGVRYAATVYADAPGTHYRTNREAYEIRHEELTKGQRLQIRCAPGGGQAIMLRPLPH</sequence>
<dbReference type="Gene3D" id="3.20.20.70">
    <property type="entry name" value="Aldolase class I"/>
    <property type="match status" value="1"/>
</dbReference>